<dbReference type="RefSeq" id="WP_223289240.1">
    <property type="nucleotide sequence ID" value="NZ_CP140255.1"/>
</dbReference>
<dbReference type="EMBL" id="CP140255">
    <property type="protein sequence ID" value="WQH11749.1"/>
    <property type="molecule type" value="Genomic_DNA"/>
</dbReference>
<protein>
    <submittedName>
        <fullName evidence="1">Uncharacterized protein</fullName>
    </submittedName>
</protein>
<accession>A0ABZ0YJL2</accession>
<reference evidence="1 2" key="1">
    <citation type="submission" date="2023-11" db="EMBL/GenBank/DDBJ databases">
        <title>MicrobeMod: A computational toolkit for identifying prokaryotic methylation and restriction-modification with nanopore sequencing.</title>
        <authorList>
            <person name="Crits-Christoph A."/>
            <person name="Kang S.C."/>
            <person name="Lee H."/>
            <person name="Ostrov N."/>
        </authorList>
    </citation>
    <scope>NUCLEOTIDE SEQUENCE [LARGE SCALE GENOMIC DNA]</scope>
    <source>
        <strain evidence="1 2">ATCC BAA-805</strain>
    </source>
</reference>
<sequence length="104" mass="11791">MSSFYNYYTFQKAPENRNLLAKNSSFPVVIAESVVSAAEKTDLPKDVKSAQLYDLAKNIAEDDGFVKELSDAIGEPKREETEDMFVERSSKKMKEMLMAKLKKS</sequence>
<name>A0ABZ0YJL2_9GAMM</name>
<organism evidence="1 2">
    <name type="scientific">Vreelandella neptunia</name>
    <dbReference type="NCBI Taxonomy" id="115551"/>
    <lineage>
        <taxon>Bacteria</taxon>
        <taxon>Pseudomonadati</taxon>
        <taxon>Pseudomonadota</taxon>
        <taxon>Gammaproteobacteria</taxon>
        <taxon>Oceanospirillales</taxon>
        <taxon>Halomonadaceae</taxon>
        <taxon>Vreelandella</taxon>
    </lineage>
</organism>
<proteinExistence type="predicted"/>
<keyword evidence="2" id="KW-1185">Reference proteome</keyword>
<dbReference type="Proteomes" id="UP001324794">
    <property type="component" value="Chromosome"/>
</dbReference>
<gene>
    <name evidence="1" type="ORF">SR894_16525</name>
</gene>
<evidence type="ECO:0000313" key="1">
    <source>
        <dbReference type="EMBL" id="WQH11749.1"/>
    </source>
</evidence>
<evidence type="ECO:0000313" key="2">
    <source>
        <dbReference type="Proteomes" id="UP001324794"/>
    </source>
</evidence>